<dbReference type="AlphaFoldDB" id="A0AAD5TF35"/>
<dbReference type="InterPro" id="IPR045902">
    <property type="entry name" value="SANBR-like"/>
</dbReference>
<dbReference type="PANTHER" id="PTHR20946">
    <property type="entry name" value="SANT AND BTB DOMAIN REGULATOR OF CLASS SWITCH RECOMBINATION"/>
    <property type="match status" value="1"/>
</dbReference>
<organism evidence="2 3">
    <name type="scientific">Geranomyces variabilis</name>
    <dbReference type="NCBI Taxonomy" id="109894"/>
    <lineage>
        <taxon>Eukaryota</taxon>
        <taxon>Fungi</taxon>
        <taxon>Fungi incertae sedis</taxon>
        <taxon>Chytridiomycota</taxon>
        <taxon>Chytridiomycota incertae sedis</taxon>
        <taxon>Chytridiomycetes</taxon>
        <taxon>Spizellomycetales</taxon>
        <taxon>Powellomycetaceae</taxon>
        <taxon>Geranomyces</taxon>
    </lineage>
</organism>
<sequence>MTYFTSYLHAHALDTTVEIDVHCDIEVFEWLMSYISHKRPLFEPRIALSILISSNFLRMTALEDLCIRYIHKNMDDVLKIPIDMGCLGEPLIEKLTKLFTIEELQKVKDPQDKVLK</sequence>
<dbReference type="Pfam" id="PF11822">
    <property type="entry name" value="BTB_SANBR"/>
    <property type="match status" value="1"/>
</dbReference>
<dbReference type="Proteomes" id="UP001212152">
    <property type="component" value="Unassembled WGS sequence"/>
</dbReference>
<dbReference type="EMBL" id="JADGJQ010000078">
    <property type="protein sequence ID" value="KAJ3172388.1"/>
    <property type="molecule type" value="Genomic_DNA"/>
</dbReference>
<keyword evidence="3" id="KW-1185">Reference proteome</keyword>
<gene>
    <name evidence="2" type="ORF">HDU87_007892</name>
</gene>
<name>A0AAD5TF35_9FUNG</name>
<accession>A0AAD5TF35</accession>
<dbReference type="PANTHER" id="PTHR20946:SF0">
    <property type="entry name" value="SANT AND BTB DOMAIN REGULATOR OF CLASS SWITCH RECOMBINATION"/>
    <property type="match status" value="1"/>
</dbReference>
<dbReference type="InterPro" id="IPR011333">
    <property type="entry name" value="SKP1/BTB/POZ_sf"/>
</dbReference>
<reference evidence="2" key="1">
    <citation type="submission" date="2020-05" db="EMBL/GenBank/DDBJ databases">
        <title>Phylogenomic resolution of chytrid fungi.</title>
        <authorList>
            <person name="Stajich J.E."/>
            <person name="Amses K."/>
            <person name="Simmons R."/>
            <person name="Seto K."/>
            <person name="Myers J."/>
            <person name="Bonds A."/>
            <person name="Quandt C.A."/>
            <person name="Barry K."/>
            <person name="Liu P."/>
            <person name="Grigoriev I."/>
            <person name="Longcore J.E."/>
            <person name="James T.Y."/>
        </authorList>
    </citation>
    <scope>NUCLEOTIDE SEQUENCE</scope>
    <source>
        <strain evidence="2">JEL0379</strain>
    </source>
</reference>
<evidence type="ECO:0000313" key="2">
    <source>
        <dbReference type="EMBL" id="KAJ3172388.1"/>
    </source>
</evidence>
<feature type="domain" description="SANT and BTB" evidence="1">
    <location>
        <begin position="1"/>
        <end position="67"/>
    </location>
</feature>
<evidence type="ECO:0000259" key="1">
    <source>
        <dbReference type="Pfam" id="PF11822"/>
    </source>
</evidence>
<evidence type="ECO:0000313" key="3">
    <source>
        <dbReference type="Proteomes" id="UP001212152"/>
    </source>
</evidence>
<dbReference type="InterPro" id="IPR021777">
    <property type="entry name" value="SANBR_BTB"/>
</dbReference>
<proteinExistence type="predicted"/>
<comment type="caution">
    <text evidence="2">The sequence shown here is derived from an EMBL/GenBank/DDBJ whole genome shotgun (WGS) entry which is preliminary data.</text>
</comment>
<dbReference type="SUPFAM" id="SSF54695">
    <property type="entry name" value="POZ domain"/>
    <property type="match status" value="1"/>
</dbReference>
<protein>
    <recommendedName>
        <fullName evidence="1">SANT and BTB domain-containing protein</fullName>
    </recommendedName>
</protein>